<organism evidence="2 3">
    <name type="scientific">Flavonifractor plautii</name>
    <name type="common">Fusobacterium plautii</name>
    <dbReference type="NCBI Taxonomy" id="292800"/>
    <lineage>
        <taxon>Bacteria</taxon>
        <taxon>Bacillati</taxon>
        <taxon>Bacillota</taxon>
        <taxon>Clostridia</taxon>
        <taxon>Eubacteriales</taxon>
        <taxon>Oscillospiraceae</taxon>
        <taxon>Flavonifractor</taxon>
    </lineage>
</organism>
<accession>A0A6I2R250</accession>
<gene>
    <name evidence="2" type="ORF">GKE97_07115</name>
</gene>
<evidence type="ECO:0000313" key="2">
    <source>
        <dbReference type="EMBL" id="MSB19286.1"/>
    </source>
</evidence>
<evidence type="ECO:0000313" key="3">
    <source>
        <dbReference type="Proteomes" id="UP000434475"/>
    </source>
</evidence>
<keyword evidence="1" id="KW-1133">Transmembrane helix</keyword>
<reference evidence="2 3" key="1">
    <citation type="journal article" date="2019" name="Nat. Med.">
        <title>A library of human gut bacterial isolates paired with longitudinal multiomics data enables mechanistic microbiome research.</title>
        <authorList>
            <person name="Poyet M."/>
            <person name="Groussin M."/>
            <person name="Gibbons S.M."/>
            <person name="Avila-Pacheco J."/>
            <person name="Jiang X."/>
            <person name="Kearney S.M."/>
            <person name="Perrotta A.R."/>
            <person name="Berdy B."/>
            <person name="Zhao S."/>
            <person name="Lieberman T.D."/>
            <person name="Swanson P.K."/>
            <person name="Smith M."/>
            <person name="Roesemann S."/>
            <person name="Alexander J.E."/>
            <person name="Rich S.A."/>
            <person name="Livny J."/>
            <person name="Vlamakis H."/>
            <person name="Clish C."/>
            <person name="Bullock K."/>
            <person name="Deik A."/>
            <person name="Scott J."/>
            <person name="Pierce K.A."/>
            <person name="Xavier R.J."/>
            <person name="Alm E.J."/>
        </authorList>
    </citation>
    <scope>NUCLEOTIDE SEQUENCE [LARGE SCALE GENOMIC DNA]</scope>
    <source>
        <strain evidence="2 3">BIOML-A2</strain>
    </source>
</reference>
<dbReference type="RefSeq" id="WP_172697497.1">
    <property type="nucleotide sequence ID" value="NZ_WKPR01000005.1"/>
</dbReference>
<dbReference type="AlphaFoldDB" id="A0A6I2R250"/>
<keyword evidence="1" id="KW-0812">Transmembrane</keyword>
<dbReference type="EMBL" id="WKPR01000005">
    <property type="protein sequence ID" value="MSB19286.1"/>
    <property type="molecule type" value="Genomic_DNA"/>
</dbReference>
<name>A0A6I2R250_FLAPL</name>
<comment type="caution">
    <text evidence="2">The sequence shown here is derived from an EMBL/GenBank/DDBJ whole genome shotgun (WGS) entry which is preliminary data.</text>
</comment>
<evidence type="ECO:0008006" key="4">
    <source>
        <dbReference type="Google" id="ProtNLM"/>
    </source>
</evidence>
<proteinExistence type="predicted"/>
<keyword evidence="1" id="KW-0472">Membrane</keyword>
<evidence type="ECO:0000256" key="1">
    <source>
        <dbReference type="SAM" id="Phobius"/>
    </source>
</evidence>
<sequence>MKMEPWLQTLLTILGTILASSGFWAYIQERSKRKAAENKHNNLETQMLIGLAHDRIIYLGMAYIERGYITQDEYENLYEYLYKPYEKLGGNGSAKRIMTEVDQLAIHKSTYNA</sequence>
<protein>
    <recommendedName>
        <fullName evidence="4">Phage protein</fullName>
    </recommendedName>
</protein>
<feature type="transmembrane region" description="Helical" evidence="1">
    <location>
        <begin position="6"/>
        <end position="27"/>
    </location>
</feature>
<dbReference type="Proteomes" id="UP000434475">
    <property type="component" value="Unassembled WGS sequence"/>
</dbReference>